<gene>
    <name evidence="2" type="ORF">GTHE00462_LOCUS27715</name>
</gene>
<name>A0A7S4P2T9_GUITH</name>
<accession>A0A7S4P2T9</accession>
<evidence type="ECO:0000256" key="1">
    <source>
        <dbReference type="SAM" id="Phobius"/>
    </source>
</evidence>
<evidence type="ECO:0000313" key="2">
    <source>
        <dbReference type="EMBL" id="CAE2321712.1"/>
    </source>
</evidence>
<organism evidence="2">
    <name type="scientific">Guillardia theta</name>
    <name type="common">Cryptophyte</name>
    <name type="synonym">Cryptomonas phi</name>
    <dbReference type="NCBI Taxonomy" id="55529"/>
    <lineage>
        <taxon>Eukaryota</taxon>
        <taxon>Cryptophyceae</taxon>
        <taxon>Pyrenomonadales</taxon>
        <taxon>Geminigeraceae</taxon>
        <taxon>Guillardia</taxon>
    </lineage>
</organism>
<feature type="transmembrane region" description="Helical" evidence="1">
    <location>
        <begin position="60"/>
        <end position="81"/>
    </location>
</feature>
<protein>
    <submittedName>
        <fullName evidence="2">Uncharacterized protein</fullName>
    </submittedName>
</protein>
<dbReference type="EMBL" id="HBKN01035514">
    <property type="protein sequence ID" value="CAE2321712.1"/>
    <property type="molecule type" value="Transcribed_RNA"/>
</dbReference>
<keyword evidence="1" id="KW-1133">Transmembrane helix</keyword>
<keyword evidence="1" id="KW-0812">Transmembrane</keyword>
<reference evidence="2" key="1">
    <citation type="submission" date="2021-01" db="EMBL/GenBank/DDBJ databases">
        <authorList>
            <person name="Corre E."/>
            <person name="Pelletier E."/>
            <person name="Niang G."/>
            <person name="Scheremetjew M."/>
            <person name="Finn R."/>
            <person name="Kale V."/>
            <person name="Holt S."/>
            <person name="Cochrane G."/>
            <person name="Meng A."/>
            <person name="Brown T."/>
            <person name="Cohen L."/>
        </authorList>
    </citation>
    <scope>NUCLEOTIDE SEQUENCE</scope>
    <source>
        <strain evidence="2">CCMP 2712</strain>
    </source>
</reference>
<sequence length="101" mass="11419">MSLISPSFEGPLIELKEISSTDYGDSGSFNNFSRTNTSKNYHTCGNDQSRYGQNHNFRRIFSAFLATCFVVIALLVIFVCFESLQRALKKEQHTEEALENG</sequence>
<keyword evidence="1" id="KW-0472">Membrane</keyword>
<proteinExistence type="predicted"/>
<dbReference type="AlphaFoldDB" id="A0A7S4P2T9"/>